<keyword evidence="1" id="KW-0472">Membrane</keyword>
<name>A0A4C1YI66_EUMVA</name>
<dbReference type="AlphaFoldDB" id="A0A4C1YI66"/>
<keyword evidence="3" id="KW-1185">Reference proteome</keyword>
<comment type="caution">
    <text evidence="2">The sequence shown here is derived from an EMBL/GenBank/DDBJ whole genome shotgun (WGS) entry which is preliminary data.</text>
</comment>
<proteinExistence type="predicted"/>
<reference evidence="2 3" key="1">
    <citation type="journal article" date="2019" name="Commun. Biol.">
        <title>The bagworm genome reveals a unique fibroin gene that provides high tensile strength.</title>
        <authorList>
            <person name="Kono N."/>
            <person name="Nakamura H."/>
            <person name="Ohtoshi R."/>
            <person name="Tomita M."/>
            <person name="Numata K."/>
            <person name="Arakawa K."/>
        </authorList>
    </citation>
    <scope>NUCLEOTIDE SEQUENCE [LARGE SCALE GENOMIC DNA]</scope>
</reference>
<evidence type="ECO:0000313" key="3">
    <source>
        <dbReference type="Proteomes" id="UP000299102"/>
    </source>
</evidence>
<evidence type="ECO:0000256" key="1">
    <source>
        <dbReference type="SAM" id="Phobius"/>
    </source>
</evidence>
<sequence>MLFIGYSLLYVYYLLILELFLALTRKRPLRPPAVMLDSSLTDALIAKCETTFVINGAILMLRERLPRAVEVARPDEAQFLAITRSRFANSCAASRLP</sequence>
<keyword evidence="1" id="KW-0812">Transmembrane</keyword>
<accession>A0A4C1YI66</accession>
<dbReference type="EMBL" id="BGZK01001210">
    <property type="protein sequence ID" value="GBP74502.1"/>
    <property type="molecule type" value="Genomic_DNA"/>
</dbReference>
<feature type="transmembrane region" description="Helical" evidence="1">
    <location>
        <begin position="6"/>
        <end position="23"/>
    </location>
</feature>
<keyword evidence="1" id="KW-1133">Transmembrane helix</keyword>
<protein>
    <submittedName>
        <fullName evidence="2">Uncharacterized protein</fullName>
    </submittedName>
</protein>
<dbReference type="Proteomes" id="UP000299102">
    <property type="component" value="Unassembled WGS sequence"/>
</dbReference>
<organism evidence="2 3">
    <name type="scientific">Eumeta variegata</name>
    <name type="common">Bagworm moth</name>
    <name type="synonym">Eumeta japonica</name>
    <dbReference type="NCBI Taxonomy" id="151549"/>
    <lineage>
        <taxon>Eukaryota</taxon>
        <taxon>Metazoa</taxon>
        <taxon>Ecdysozoa</taxon>
        <taxon>Arthropoda</taxon>
        <taxon>Hexapoda</taxon>
        <taxon>Insecta</taxon>
        <taxon>Pterygota</taxon>
        <taxon>Neoptera</taxon>
        <taxon>Endopterygota</taxon>
        <taxon>Lepidoptera</taxon>
        <taxon>Glossata</taxon>
        <taxon>Ditrysia</taxon>
        <taxon>Tineoidea</taxon>
        <taxon>Psychidae</taxon>
        <taxon>Oiketicinae</taxon>
        <taxon>Eumeta</taxon>
    </lineage>
</organism>
<gene>
    <name evidence="2" type="ORF">EVAR_61989_1</name>
</gene>
<evidence type="ECO:0000313" key="2">
    <source>
        <dbReference type="EMBL" id="GBP74502.1"/>
    </source>
</evidence>